<dbReference type="Pfam" id="PF05805">
    <property type="entry name" value="L6_membrane"/>
    <property type="match status" value="1"/>
</dbReference>
<comment type="similarity">
    <text evidence="2">Belongs to the L6 tetraspanin family.</text>
</comment>
<evidence type="ECO:0000313" key="7">
    <source>
        <dbReference type="Ensembl" id="ENSSHAP00000022377.2"/>
    </source>
</evidence>
<dbReference type="GO" id="GO:0016020">
    <property type="term" value="C:membrane"/>
    <property type="evidence" value="ECO:0007669"/>
    <property type="project" value="UniProtKB-SubCell"/>
</dbReference>
<dbReference type="STRING" id="9305.ENSSHAP00000022377"/>
<keyword evidence="8" id="KW-1185">Reference proteome</keyword>
<dbReference type="GeneTree" id="ENSGT01030000234590"/>
<comment type="subcellular location">
    <subcellularLocation>
        <location evidence="1">Membrane</location>
        <topology evidence="1">Multi-pass membrane protein</topology>
    </subcellularLocation>
</comment>
<feature type="transmembrane region" description="Helical" evidence="6">
    <location>
        <begin position="94"/>
        <end position="115"/>
    </location>
</feature>
<name>G5EA60_SARHA</name>
<evidence type="ECO:0000256" key="2">
    <source>
        <dbReference type="ARBA" id="ARBA00006193"/>
    </source>
</evidence>
<reference evidence="7 8" key="1">
    <citation type="journal article" date="2011" name="Proc. Natl. Acad. Sci. U.S.A.">
        <title>Genetic diversity and population structure of the endangered marsupial Sarcophilus harrisii (Tasmanian devil).</title>
        <authorList>
            <person name="Miller W."/>
            <person name="Hayes V.M."/>
            <person name="Ratan A."/>
            <person name="Petersen D.C."/>
            <person name="Wittekindt N.E."/>
            <person name="Miller J."/>
            <person name="Walenz B."/>
            <person name="Knight J."/>
            <person name="Qi J."/>
            <person name="Zhao F."/>
            <person name="Wang Q."/>
            <person name="Bedoya-Reina O.C."/>
            <person name="Katiyar N."/>
            <person name="Tomsho L.P."/>
            <person name="Kasson L.M."/>
            <person name="Hardie R.A."/>
            <person name="Woodbridge P."/>
            <person name="Tindall E.A."/>
            <person name="Bertelsen M.F."/>
            <person name="Dixon D."/>
            <person name="Pyecroft S."/>
            <person name="Helgen K.M."/>
            <person name="Lesk A.M."/>
            <person name="Pringle T.H."/>
            <person name="Patterson N."/>
            <person name="Zhang Y."/>
            <person name="Kreiss A."/>
            <person name="Woods G.M."/>
            <person name="Jones M.E."/>
            <person name="Schuster S.C."/>
        </authorList>
    </citation>
    <scope>NUCLEOTIDE SEQUENCE [LARGE SCALE GENOMIC DNA]</scope>
</reference>
<evidence type="ECO:0000256" key="4">
    <source>
        <dbReference type="ARBA" id="ARBA00022989"/>
    </source>
</evidence>
<dbReference type="PANTHER" id="PTHR14198:SF15">
    <property type="entry name" value="TRANSMEMBRANE 4 L6 FAMILY MEMBER 4"/>
    <property type="match status" value="1"/>
</dbReference>
<dbReference type="eggNOG" id="ENOG502QVGK">
    <property type="taxonomic scope" value="Eukaryota"/>
</dbReference>
<evidence type="ECO:0008006" key="9">
    <source>
        <dbReference type="Google" id="ProtNLM"/>
    </source>
</evidence>
<keyword evidence="4 6" id="KW-1133">Transmembrane helix</keyword>
<dbReference type="HOGENOM" id="CLU_087168_1_0_1"/>
<dbReference type="PANTHER" id="PTHR14198">
    <property type="entry name" value="TRANSMEMBRANE 4 L6 FAMILY MEMBER 1-RELATED"/>
    <property type="match status" value="1"/>
</dbReference>
<dbReference type="Proteomes" id="UP000007648">
    <property type="component" value="Unassembled WGS sequence"/>
</dbReference>
<feature type="transmembrane region" description="Helical" evidence="6">
    <location>
        <begin position="157"/>
        <end position="179"/>
    </location>
</feature>
<feature type="transmembrane region" description="Helical" evidence="6">
    <location>
        <begin position="46"/>
        <end position="67"/>
    </location>
</feature>
<sequence length="205" mass="22660">MCHMTCARCVGATLIPLAVSATLTNILLFFPGANKMDNNIHLSEEVWYFGGILGSGVLMILPAVSLLNSKTIDCSAIYEQEDCGKKLKMLNTMMFLGTGIVGALYAFAISVVAIIRGPKCLVGNNTWEYPFHDGNYLKDIGLWNNCKEPIHIVPWNLSFFSIQLIISGIQISLCGTYVAKIYKLFLLPSCGTIKNPFRACCFQRF</sequence>
<proteinExistence type="inferred from homology"/>
<evidence type="ECO:0000256" key="5">
    <source>
        <dbReference type="ARBA" id="ARBA00023136"/>
    </source>
</evidence>
<dbReference type="InParanoid" id="G5EA60"/>
<dbReference type="Ensembl" id="ENSSHAT00000022555.2">
    <property type="protein sequence ID" value="ENSSHAP00000022377.2"/>
    <property type="gene ID" value="ENSSHAG00000018942.2"/>
</dbReference>
<dbReference type="AlphaFoldDB" id="G5EA60"/>
<evidence type="ECO:0000256" key="3">
    <source>
        <dbReference type="ARBA" id="ARBA00022692"/>
    </source>
</evidence>
<dbReference type="InterPro" id="IPR008661">
    <property type="entry name" value="L6_membrane"/>
</dbReference>
<keyword evidence="3 6" id="KW-0812">Transmembrane</keyword>
<reference evidence="7" key="3">
    <citation type="submission" date="2025-09" db="UniProtKB">
        <authorList>
            <consortium name="Ensembl"/>
        </authorList>
    </citation>
    <scope>IDENTIFICATION</scope>
</reference>
<evidence type="ECO:0000256" key="1">
    <source>
        <dbReference type="ARBA" id="ARBA00004141"/>
    </source>
</evidence>
<feature type="transmembrane region" description="Helical" evidence="6">
    <location>
        <begin position="12"/>
        <end position="34"/>
    </location>
</feature>
<keyword evidence="5 6" id="KW-0472">Membrane</keyword>
<accession>G5EA60</accession>
<protein>
    <recommendedName>
        <fullName evidence="9">Transmembrane 4 L six family member 4</fullName>
    </recommendedName>
</protein>
<evidence type="ECO:0000313" key="8">
    <source>
        <dbReference type="Proteomes" id="UP000007648"/>
    </source>
</evidence>
<evidence type="ECO:0000256" key="6">
    <source>
        <dbReference type="SAM" id="Phobius"/>
    </source>
</evidence>
<gene>
    <name evidence="7" type="primary">LOC100925435</name>
</gene>
<reference evidence="7" key="2">
    <citation type="submission" date="2025-08" db="UniProtKB">
        <authorList>
            <consortium name="Ensembl"/>
        </authorList>
    </citation>
    <scope>IDENTIFICATION</scope>
</reference>
<organism evidence="7 8">
    <name type="scientific">Sarcophilus harrisii</name>
    <name type="common">Tasmanian devil</name>
    <name type="synonym">Sarcophilus laniarius</name>
    <dbReference type="NCBI Taxonomy" id="9305"/>
    <lineage>
        <taxon>Eukaryota</taxon>
        <taxon>Metazoa</taxon>
        <taxon>Chordata</taxon>
        <taxon>Craniata</taxon>
        <taxon>Vertebrata</taxon>
        <taxon>Euteleostomi</taxon>
        <taxon>Mammalia</taxon>
        <taxon>Metatheria</taxon>
        <taxon>Dasyuromorphia</taxon>
        <taxon>Dasyuridae</taxon>
        <taxon>Sarcophilus</taxon>
    </lineage>
</organism>